<dbReference type="AlphaFoldDB" id="A0A2M8KE04"/>
<feature type="transmembrane region" description="Helical" evidence="1">
    <location>
        <begin position="262"/>
        <end position="282"/>
    </location>
</feature>
<comment type="caution">
    <text evidence="2">The sequence shown here is derived from an EMBL/GenBank/DDBJ whole genome shotgun (WGS) entry which is preliminary data.</text>
</comment>
<protein>
    <recommendedName>
        <fullName evidence="4">Glycosyltransferase RgtA/B/C/D-like domain-containing protein</fullName>
    </recommendedName>
</protein>
<evidence type="ECO:0008006" key="4">
    <source>
        <dbReference type="Google" id="ProtNLM"/>
    </source>
</evidence>
<gene>
    <name evidence="2" type="ORF">COU81_02300</name>
</gene>
<feature type="transmembrane region" description="Helical" evidence="1">
    <location>
        <begin position="232"/>
        <end position="255"/>
    </location>
</feature>
<feature type="transmembrane region" description="Helical" evidence="1">
    <location>
        <begin position="288"/>
        <end position="307"/>
    </location>
</feature>
<name>A0A2M8KE04_9BACT</name>
<keyword evidence="1" id="KW-0812">Transmembrane</keyword>
<keyword evidence="1" id="KW-1133">Transmembrane helix</keyword>
<feature type="transmembrane region" description="Helical" evidence="1">
    <location>
        <begin position="106"/>
        <end position="136"/>
    </location>
</feature>
<reference evidence="3" key="1">
    <citation type="submission" date="2017-09" db="EMBL/GenBank/DDBJ databases">
        <title>Depth-based differentiation of microbial function through sediment-hosted aquifers and enrichment of novel symbionts in the deep terrestrial subsurface.</title>
        <authorList>
            <person name="Probst A.J."/>
            <person name="Ladd B."/>
            <person name="Jarett J.K."/>
            <person name="Geller-Mcgrath D.E."/>
            <person name="Sieber C.M.K."/>
            <person name="Emerson J.B."/>
            <person name="Anantharaman K."/>
            <person name="Thomas B.C."/>
            <person name="Malmstrom R."/>
            <person name="Stieglmeier M."/>
            <person name="Klingl A."/>
            <person name="Woyke T."/>
            <person name="Ryan C.M."/>
            <person name="Banfield J.F."/>
        </authorList>
    </citation>
    <scope>NUCLEOTIDE SEQUENCE [LARGE SCALE GENOMIC DNA]</scope>
</reference>
<evidence type="ECO:0000313" key="2">
    <source>
        <dbReference type="EMBL" id="PJE58146.1"/>
    </source>
</evidence>
<dbReference type="Proteomes" id="UP000231450">
    <property type="component" value="Unassembled WGS sequence"/>
</dbReference>
<feature type="transmembrane region" description="Helical" evidence="1">
    <location>
        <begin position="187"/>
        <end position="212"/>
    </location>
</feature>
<keyword evidence="1" id="KW-0472">Membrane</keyword>
<proteinExistence type="predicted"/>
<evidence type="ECO:0000256" key="1">
    <source>
        <dbReference type="SAM" id="Phobius"/>
    </source>
</evidence>
<dbReference type="EMBL" id="PFDW01000050">
    <property type="protein sequence ID" value="PJE58146.1"/>
    <property type="molecule type" value="Genomic_DNA"/>
</dbReference>
<evidence type="ECO:0000313" key="3">
    <source>
        <dbReference type="Proteomes" id="UP000231450"/>
    </source>
</evidence>
<organism evidence="2 3">
    <name type="scientific">Candidatus Portnoybacteria bacterium CG10_big_fil_rev_8_21_14_0_10_36_7</name>
    <dbReference type="NCBI Taxonomy" id="1974812"/>
    <lineage>
        <taxon>Bacteria</taxon>
        <taxon>Candidatus Portnoyibacteriota</taxon>
    </lineage>
</organism>
<sequence>MLLATVILGFSRLGTILKYGESGLGYDTGFYRRYLQLPVDSIPRPESLLLGPETTASRSFLDFFSLIGLSPNQIIYGVYFILHWILGLLLYFLAKKSFGRNAGIATFFIFALSPVQFFSFWFVFLKQSIALIWLFLSLYLLEQDSLTFFIPLILTFFSHRTTTIITAFSAIPYALYTSFKLNGAKKIYTVIGAITIGIIIWLLNGQVIIEIIQLLKNGLTGGDLYSLRTGQFISLSQFLAFVSPYIPLSIAGLYVTIKNKRFNGIFFFTITVLLLVLLRSFFYLRLLVFLDLGIIFYAGVGTSFLITNLKNQKTAILITSVWCLTLTIILANVVITLRPIISQEDLREINKISSLPTDSLVMTESSIYAPWLVGWAGTYKRIISPGILWDEWNLEKWNVYWNATTEEQIKLLSEYKKAIYIFKPNNDYSQNKCFTKFNDLTYKFICY</sequence>
<accession>A0A2M8KE04</accession>
<feature type="transmembrane region" description="Helical" evidence="1">
    <location>
        <begin position="314"/>
        <end position="335"/>
    </location>
</feature>
<feature type="transmembrane region" description="Helical" evidence="1">
    <location>
        <begin position="74"/>
        <end position="94"/>
    </location>
</feature>